<dbReference type="InterPro" id="IPR000209">
    <property type="entry name" value="Peptidase_S8/S53_dom"/>
</dbReference>
<comment type="caution">
    <text evidence="9">The sequence shown here is derived from an EMBL/GenBank/DDBJ whole genome shotgun (WGS) entry which is preliminary data.</text>
</comment>
<dbReference type="InterPro" id="IPR007253">
    <property type="entry name" value="Cell_wall-bd_2"/>
</dbReference>
<dbReference type="PROSITE" id="PS00136">
    <property type="entry name" value="SUBTILASE_ASP"/>
    <property type="match status" value="1"/>
</dbReference>
<keyword evidence="10" id="KW-1185">Reference proteome</keyword>
<dbReference type="PANTHER" id="PTHR43806">
    <property type="entry name" value="PEPTIDASE S8"/>
    <property type="match status" value="1"/>
</dbReference>
<dbReference type="OrthoDB" id="9813435at2"/>
<dbReference type="SUPFAM" id="SSF52743">
    <property type="entry name" value="Subtilisin-like"/>
    <property type="match status" value="1"/>
</dbReference>
<dbReference type="Pfam" id="PF00082">
    <property type="entry name" value="Peptidase_S8"/>
    <property type="match status" value="1"/>
</dbReference>
<dbReference type="CDD" id="cd04077">
    <property type="entry name" value="Peptidases_S8_PCSK9_ProteinaseK_like"/>
    <property type="match status" value="1"/>
</dbReference>
<organism evidence="9 10">
    <name type="scientific">Georgenia soli</name>
    <dbReference type="NCBI Taxonomy" id="638953"/>
    <lineage>
        <taxon>Bacteria</taxon>
        <taxon>Bacillati</taxon>
        <taxon>Actinomycetota</taxon>
        <taxon>Actinomycetes</taxon>
        <taxon>Micrococcales</taxon>
        <taxon>Bogoriellaceae</taxon>
        <taxon>Georgenia</taxon>
    </lineage>
</organism>
<evidence type="ECO:0000256" key="1">
    <source>
        <dbReference type="ARBA" id="ARBA00011073"/>
    </source>
</evidence>
<accession>A0A2A9EJC8</accession>
<proteinExistence type="inferred from homology"/>
<feature type="domain" description="Peptidase S8/S53" evidence="8">
    <location>
        <begin position="180"/>
        <end position="408"/>
    </location>
</feature>
<feature type="chain" id="PRO_5038939161" evidence="7">
    <location>
        <begin position="37"/>
        <end position="747"/>
    </location>
</feature>
<evidence type="ECO:0000256" key="6">
    <source>
        <dbReference type="RuleBase" id="RU003355"/>
    </source>
</evidence>
<dbReference type="RefSeq" id="WP_098482928.1">
    <property type="nucleotide sequence ID" value="NZ_PDJI01000004.1"/>
</dbReference>
<sequence length="747" mass="74910">MRDQRSRTRTSRGARWRGRGAAAFAASIAVASTAVALPGPAAQAAPPGQVRGLIVSYEPGVAATRSHGQVTAASQVPDVALEDAGSPGLGLRTLVLDEPVSAAEAQDIADRLASSPLVRWAEPDHPVSVPDPAVAAAGELAGRGDGDVAAAAVQYAPPWGLDRIDQRTGLDEQYRYGTTGAGVDVYVVDTGVRASHKDFERRVTGGFSAVADGYGTEDCNGHGTHVAGTVGGAFSGAAKTVRLVPVRVLGCDGAGATSAVVEGLSWIVTHHQAGDPAVVNLSVGGPASEALDTAVRALVEDGVTVVAAAGNDSQDACTTSPARVDEVITVGASTQTDTAADFSNYGSCLDLYAPGEGILSAFHTSDTVGAYASGTSMAAPHVAGVAARILESAPRSTPEDVAAAVSGSVTTVDFAPAGSPDALLYAADDTDPPPAEEPEVLLPTDGERLAGADRYGTSAAVSAASYARPAPVVYVASGTAFADSLSGAPVAARAGAPLLLVRPDSVPAPVASELRSLRPGRVVVLGGTGVVSSRTASELGRITGASVSRLAGEDRYATSARVSAASYGRDVDVAYVAAGTGTADALAGAPVAGSPSGGPMLLVGRDHVPAVIAQELRRLSPERVVVLGGTGVVSSRTASELGRITGASVSRLAGADRYATAARISAASYRPDVPAVYVANGTAFADALSGAPVAGMHEVPVLLVTRDTIPAAVAQELRRLSPGRVVVLGGTGVVSERVADQLDRYAG</sequence>
<keyword evidence="7" id="KW-0732">Signal</keyword>
<dbReference type="EMBL" id="PDJI01000004">
    <property type="protein sequence ID" value="PFG38706.1"/>
    <property type="molecule type" value="Genomic_DNA"/>
</dbReference>
<dbReference type="InterPro" id="IPR034193">
    <property type="entry name" value="PCSK9_ProteinaseK-like"/>
</dbReference>
<dbReference type="PRINTS" id="PR00723">
    <property type="entry name" value="SUBTILISIN"/>
</dbReference>
<keyword evidence="2 5" id="KW-0645">Protease</keyword>
<keyword evidence="3 5" id="KW-0378">Hydrolase</keyword>
<dbReference type="PROSITE" id="PS00138">
    <property type="entry name" value="SUBTILASE_SER"/>
    <property type="match status" value="1"/>
</dbReference>
<evidence type="ECO:0000313" key="10">
    <source>
        <dbReference type="Proteomes" id="UP000222106"/>
    </source>
</evidence>
<dbReference type="PANTHER" id="PTHR43806:SF11">
    <property type="entry name" value="CEREVISIN-RELATED"/>
    <property type="match status" value="1"/>
</dbReference>
<dbReference type="Gene3D" id="3.40.50.200">
    <property type="entry name" value="Peptidase S8/S53 domain"/>
    <property type="match status" value="1"/>
</dbReference>
<evidence type="ECO:0000256" key="5">
    <source>
        <dbReference type="PROSITE-ProRule" id="PRU01240"/>
    </source>
</evidence>
<dbReference type="InterPro" id="IPR023827">
    <property type="entry name" value="Peptidase_S8_Asp-AS"/>
</dbReference>
<evidence type="ECO:0000256" key="4">
    <source>
        <dbReference type="ARBA" id="ARBA00022825"/>
    </source>
</evidence>
<dbReference type="GO" id="GO:0004252">
    <property type="term" value="F:serine-type endopeptidase activity"/>
    <property type="evidence" value="ECO:0007669"/>
    <property type="project" value="UniProtKB-UniRule"/>
</dbReference>
<dbReference type="FunFam" id="3.40.50.200:FF:000014">
    <property type="entry name" value="Proteinase K"/>
    <property type="match status" value="1"/>
</dbReference>
<dbReference type="AlphaFoldDB" id="A0A2A9EJC8"/>
<dbReference type="Gene3D" id="3.40.50.12090">
    <property type="match status" value="1"/>
</dbReference>
<keyword evidence="4 5" id="KW-0720">Serine protease</keyword>
<reference evidence="9 10" key="1">
    <citation type="submission" date="2017-10" db="EMBL/GenBank/DDBJ databases">
        <title>Sequencing the genomes of 1000 actinobacteria strains.</title>
        <authorList>
            <person name="Klenk H.-P."/>
        </authorList>
    </citation>
    <scope>NUCLEOTIDE SEQUENCE [LARGE SCALE GENOMIC DNA]</scope>
    <source>
        <strain evidence="9 10">DSM 21838</strain>
    </source>
</reference>
<dbReference type="PROSITE" id="PS51892">
    <property type="entry name" value="SUBTILASE"/>
    <property type="match status" value="1"/>
</dbReference>
<name>A0A2A9EJC8_9MICO</name>
<dbReference type="GO" id="GO:0005615">
    <property type="term" value="C:extracellular space"/>
    <property type="evidence" value="ECO:0007669"/>
    <property type="project" value="TreeGrafter"/>
</dbReference>
<dbReference type="Pfam" id="PF04122">
    <property type="entry name" value="CW_binding_2"/>
    <property type="match status" value="3"/>
</dbReference>
<feature type="signal peptide" evidence="7">
    <location>
        <begin position="1"/>
        <end position="36"/>
    </location>
</feature>
<feature type="active site" description="Charge relay system" evidence="5">
    <location>
        <position position="222"/>
    </location>
</feature>
<dbReference type="InterPro" id="IPR050131">
    <property type="entry name" value="Peptidase_S8_subtilisin-like"/>
</dbReference>
<feature type="active site" description="Charge relay system" evidence="5">
    <location>
        <position position="189"/>
    </location>
</feature>
<evidence type="ECO:0000259" key="8">
    <source>
        <dbReference type="Pfam" id="PF00082"/>
    </source>
</evidence>
<dbReference type="InterPro" id="IPR022398">
    <property type="entry name" value="Peptidase_S8_His-AS"/>
</dbReference>
<comment type="similarity">
    <text evidence="1 5 6">Belongs to the peptidase S8 family.</text>
</comment>
<gene>
    <name evidence="9" type="ORF">ATJ97_1192</name>
</gene>
<evidence type="ECO:0000256" key="7">
    <source>
        <dbReference type="SAM" id="SignalP"/>
    </source>
</evidence>
<dbReference type="InterPro" id="IPR015500">
    <property type="entry name" value="Peptidase_S8_subtilisin-rel"/>
</dbReference>
<dbReference type="InterPro" id="IPR023828">
    <property type="entry name" value="Peptidase_S8_Ser-AS"/>
</dbReference>
<evidence type="ECO:0000256" key="3">
    <source>
        <dbReference type="ARBA" id="ARBA00022801"/>
    </source>
</evidence>
<evidence type="ECO:0000313" key="9">
    <source>
        <dbReference type="EMBL" id="PFG38706.1"/>
    </source>
</evidence>
<feature type="active site" description="Charge relay system" evidence="5">
    <location>
        <position position="376"/>
    </location>
</feature>
<protein>
    <submittedName>
        <fullName evidence="9">Subtilisin family serine protease</fullName>
    </submittedName>
</protein>
<evidence type="ECO:0000256" key="2">
    <source>
        <dbReference type="ARBA" id="ARBA00022670"/>
    </source>
</evidence>
<dbReference type="Proteomes" id="UP000222106">
    <property type="component" value="Unassembled WGS sequence"/>
</dbReference>
<dbReference type="PROSITE" id="PS00137">
    <property type="entry name" value="SUBTILASE_HIS"/>
    <property type="match status" value="1"/>
</dbReference>
<dbReference type="GO" id="GO:0006508">
    <property type="term" value="P:proteolysis"/>
    <property type="evidence" value="ECO:0007669"/>
    <property type="project" value="UniProtKB-KW"/>
</dbReference>
<dbReference type="InterPro" id="IPR036852">
    <property type="entry name" value="Peptidase_S8/S53_dom_sf"/>
</dbReference>